<dbReference type="PANTHER" id="PTHR32552:SF68">
    <property type="entry name" value="FERRICHROME OUTER MEMBRANE TRANSPORTER_PHAGE RECEPTOR"/>
    <property type="match status" value="1"/>
</dbReference>
<dbReference type="InterPro" id="IPR012910">
    <property type="entry name" value="Plug_dom"/>
</dbReference>
<keyword evidence="20" id="KW-1185">Reference proteome</keyword>
<dbReference type="InterPro" id="IPR010105">
    <property type="entry name" value="TonB_sidphr_rcpt"/>
</dbReference>
<evidence type="ECO:0000256" key="16">
    <source>
        <dbReference type="SAM" id="SignalP"/>
    </source>
</evidence>
<accession>A0A117UX79</accession>
<evidence type="ECO:0000256" key="2">
    <source>
        <dbReference type="ARBA" id="ARBA00009810"/>
    </source>
</evidence>
<keyword evidence="4 14" id="KW-1134">Transmembrane beta strand</keyword>
<dbReference type="EMBL" id="LLZS01000003">
    <property type="protein sequence ID" value="KUR72510.1"/>
    <property type="molecule type" value="Genomic_DNA"/>
</dbReference>
<evidence type="ECO:0000256" key="7">
    <source>
        <dbReference type="ARBA" id="ARBA00022729"/>
    </source>
</evidence>
<evidence type="ECO:0000256" key="15">
    <source>
        <dbReference type="RuleBase" id="RU003357"/>
    </source>
</evidence>
<evidence type="ECO:0000256" key="4">
    <source>
        <dbReference type="ARBA" id="ARBA00022452"/>
    </source>
</evidence>
<proteinExistence type="inferred from homology"/>
<evidence type="ECO:0000256" key="9">
    <source>
        <dbReference type="ARBA" id="ARBA00023065"/>
    </source>
</evidence>
<evidence type="ECO:0000256" key="10">
    <source>
        <dbReference type="ARBA" id="ARBA00023077"/>
    </source>
</evidence>
<evidence type="ECO:0000256" key="8">
    <source>
        <dbReference type="ARBA" id="ARBA00023004"/>
    </source>
</evidence>
<reference evidence="19 20" key="1">
    <citation type="submission" date="2015-10" db="EMBL/GenBank/DDBJ databases">
        <title>Draft genome sequence of Novosphingobium fuchskuhlense DSM 25065 isolated from a surface water sample of the southwest basin of Lake Grosse Fuchskuhle.</title>
        <authorList>
            <person name="Ruckert C."/>
            <person name="Winkler A."/>
            <person name="Glaeser J."/>
            <person name="Grossart H.-P."/>
            <person name="Kalinowski J."/>
            <person name="Glaeser S."/>
        </authorList>
    </citation>
    <scope>NUCLEOTIDE SEQUENCE [LARGE SCALE GENOMIC DNA]</scope>
    <source>
        <strain evidence="19 20">FNE08-7</strain>
    </source>
</reference>
<evidence type="ECO:0008006" key="21">
    <source>
        <dbReference type="Google" id="ProtNLM"/>
    </source>
</evidence>
<dbReference type="Pfam" id="PF00593">
    <property type="entry name" value="TonB_dep_Rec_b-barrel"/>
    <property type="match status" value="1"/>
</dbReference>
<comment type="caution">
    <text evidence="19">The sequence shown here is derived from an EMBL/GenBank/DDBJ whole genome shotgun (WGS) entry which is preliminary data.</text>
</comment>
<dbReference type="Gene3D" id="2.170.130.10">
    <property type="entry name" value="TonB-dependent receptor, plug domain"/>
    <property type="match status" value="1"/>
</dbReference>
<dbReference type="PROSITE" id="PS52016">
    <property type="entry name" value="TONB_DEPENDENT_REC_3"/>
    <property type="match status" value="1"/>
</dbReference>
<keyword evidence="5" id="KW-0410">Iron transport</keyword>
<name>A0A117UX79_9SPHN</name>
<dbReference type="NCBIfam" id="TIGR01783">
    <property type="entry name" value="TonB-siderophor"/>
    <property type="match status" value="1"/>
</dbReference>
<keyword evidence="9" id="KW-0406">Ion transport</keyword>
<keyword evidence="13 14" id="KW-0998">Cell outer membrane</keyword>
<evidence type="ECO:0000256" key="6">
    <source>
        <dbReference type="ARBA" id="ARBA00022692"/>
    </source>
</evidence>
<dbReference type="InterPro" id="IPR039426">
    <property type="entry name" value="TonB-dep_rcpt-like"/>
</dbReference>
<sequence length="680" mass="72658">MKSPLIALASALVSATPAMAEDVPADSAIVVTGTVAKLDVPLAETPQSITAIGSDTITRRQAQSVQEALRYLPAVQAELAGRAGYDEFQIRGFYQSQFQFRDGLSLDPGYLQQQEVFGLERIEVLEGPASVLYGQIAPGGLVNSVSKIAGPERILAGEATAGSFGLARVAIDAGGKLAGDGALSGRISALYSRRDDSQDFAGAERVFLQPSLTWRPGSETTLTVIGLYQYDRYRRTSELPALGTIVATPEGTIPMSRFVGEPGLGRLSSPQWQIGYLLEHRFSPSVRLRSKLRYLDYKVTGPIQSTDYSGGDPKVAVLSGFDYRGRFNNLALDNQVEITGRSGAVQHRLLIGVDYGRYRSSSAGDGFDLPPINPFAPVYGGAPTPTGPLFGSTGQLDQLGIYGQYRGTLADRFVLTGGLRWSSVKNVSTSTLDGRTSRQLDHKVTWNGAAMWLSPLGINPYVSYARSFQPQFGYDPLTGGGTPPPALGEQVELGVKLGRDTAPLRGTVAIYQLDQTNVVQSDPGNPGFSRVIGAERHRGIELAGTARLAAWARLSAAYSYIDARIRCSFNGDVGNRPYNVPEHAASGELVLGGAPLGLARWSGEIGVRYVGEKQDGSGPASPRLPGYALVDLGLRYKLGPAVLGLSVKNLLDRRYYTGFGFGGIDPGEARVVQGTVRFAL</sequence>
<keyword evidence="6 14" id="KW-0812">Transmembrane</keyword>
<dbReference type="GO" id="GO:0009279">
    <property type="term" value="C:cell outer membrane"/>
    <property type="evidence" value="ECO:0007669"/>
    <property type="project" value="UniProtKB-SubCell"/>
</dbReference>
<evidence type="ECO:0000313" key="19">
    <source>
        <dbReference type="EMBL" id="KUR72510.1"/>
    </source>
</evidence>
<keyword evidence="11 14" id="KW-0472">Membrane</keyword>
<evidence type="ECO:0000256" key="1">
    <source>
        <dbReference type="ARBA" id="ARBA00004571"/>
    </source>
</evidence>
<evidence type="ECO:0000256" key="14">
    <source>
        <dbReference type="PROSITE-ProRule" id="PRU01360"/>
    </source>
</evidence>
<evidence type="ECO:0000256" key="12">
    <source>
        <dbReference type="ARBA" id="ARBA00023170"/>
    </source>
</evidence>
<dbReference type="Gene3D" id="2.40.170.20">
    <property type="entry name" value="TonB-dependent receptor, beta-barrel domain"/>
    <property type="match status" value="1"/>
</dbReference>
<evidence type="ECO:0000256" key="3">
    <source>
        <dbReference type="ARBA" id="ARBA00022448"/>
    </source>
</evidence>
<dbReference type="InterPro" id="IPR036942">
    <property type="entry name" value="Beta-barrel_TonB_sf"/>
</dbReference>
<gene>
    <name evidence="19" type="ORF">AQZ52_04505</name>
</gene>
<dbReference type="CDD" id="cd01347">
    <property type="entry name" value="ligand_gated_channel"/>
    <property type="match status" value="1"/>
</dbReference>
<keyword evidence="7 16" id="KW-0732">Signal</keyword>
<dbReference type="AlphaFoldDB" id="A0A117UX79"/>
<dbReference type="GO" id="GO:0038023">
    <property type="term" value="F:signaling receptor activity"/>
    <property type="evidence" value="ECO:0007669"/>
    <property type="project" value="InterPro"/>
</dbReference>
<dbReference type="InterPro" id="IPR000531">
    <property type="entry name" value="Beta-barrel_TonB"/>
</dbReference>
<dbReference type="InterPro" id="IPR037066">
    <property type="entry name" value="Plug_dom_sf"/>
</dbReference>
<evidence type="ECO:0000256" key="11">
    <source>
        <dbReference type="ARBA" id="ARBA00023136"/>
    </source>
</evidence>
<dbReference type="PANTHER" id="PTHR32552">
    <property type="entry name" value="FERRICHROME IRON RECEPTOR-RELATED"/>
    <property type="match status" value="1"/>
</dbReference>
<dbReference type="SUPFAM" id="SSF56935">
    <property type="entry name" value="Porins"/>
    <property type="match status" value="1"/>
</dbReference>
<evidence type="ECO:0000259" key="18">
    <source>
        <dbReference type="Pfam" id="PF07715"/>
    </source>
</evidence>
<dbReference type="OrthoDB" id="9760333at2"/>
<organism evidence="19 20">
    <name type="scientific">Novosphingobium fuchskuhlense</name>
    <dbReference type="NCBI Taxonomy" id="1117702"/>
    <lineage>
        <taxon>Bacteria</taxon>
        <taxon>Pseudomonadati</taxon>
        <taxon>Pseudomonadota</taxon>
        <taxon>Alphaproteobacteria</taxon>
        <taxon>Sphingomonadales</taxon>
        <taxon>Sphingomonadaceae</taxon>
        <taxon>Novosphingobium</taxon>
    </lineage>
</organism>
<evidence type="ECO:0000259" key="17">
    <source>
        <dbReference type="Pfam" id="PF00593"/>
    </source>
</evidence>
<evidence type="ECO:0000256" key="5">
    <source>
        <dbReference type="ARBA" id="ARBA00022496"/>
    </source>
</evidence>
<feature type="domain" description="TonB-dependent receptor-like beta-barrel" evidence="17">
    <location>
        <begin position="224"/>
        <end position="650"/>
    </location>
</feature>
<keyword evidence="12" id="KW-0675">Receptor</keyword>
<keyword evidence="3 14" id="KW-0813">Transport</keyword>
<feature type="signal peptide" evidence="16">
    <location>
        <begin position="1"/>
        <end position="20"/>
    </location>
</feature>
<evidence type="ECO:0000313" key="20">
    <source>
        <dbReference type="Proteomes" id="UP000058012"/>
    </source>
</evidence>
<dbReference type="Proteomes" id="UP000058012">
    <property type="component" value="Unassembled WGS sequence"/>
</dbReference>
<feature type="domain" description="TonB-dependent receptor plug" evidence="18">
    <location>
        <begin position="42"/>
        <end position="140"/>
    </location>
</feature>
<keyword evidence="10 15" id="KW-0798">TonB box</keyword>
<comment type="subcellular location">
    <subcellularLocation>
        <location evidence="1 14">Cell outer membrane</location>
        <topology evidence="1 14">Multi-pass membrane protein</topology>
    </subcellularLocation>
</comment>
<dbReference type="GO" id="GO:0015344">
    <property type="term" value="F:siderophore uptake transmembrane transporter activity"/>
    <property type="evidence" value="ECO:0007669"/>
    <property type="project" value="TreeGrafter"/>
</dbReference>
<dbReference type="GO" id="GO:0015891">
    <property type="term" value="P:siderophore transport"/>
    <property type="evidence" value="ECO:0007669"/>
    <property type="project" value="InterPro"/>
</dbReference>
<protein>
    <recommendedName>
        <fullName evidence="21">TonB-dependent receptor</fullName>
    </recommendedName>
</protein>
<evidence type="ECO:0000256" key="13">
    <source>
        <dbReference type="ARBA" id="ARBA00023237"/>
    </source>
</evidence>
<feature type="chain" id="PRO_5007157062" description="TonB-dependent receptor" evidence="16">
    <location>
        <begin position="21"/>
        <end position="680"/>
    </location>
</feature>
<comment type="similarity">
    <text evidence="2 14 15">Belongs to the TonB-dependent receptor family.</text>
</comment>
<keyword evidence="8" id="KW-0408">Iron</keyword>
<dbReference type="RefSeq" id="WP_067906751.1">
    <property type="nucleotide sequence ID" value="NZ_KQ954244.1"/>
</dbReference>
<dbReference type="Pfam" id="PF07715">
    <property type="entry name" value="Plug"/>
    <property type="match status" value="1"/>
</dbReference>
<dbReference type="STRING" id="1117702.AQZ52_04505"/>